<organism evidence="2 3">
    <name type="scientific">Trichomonas vaginalis (strain ATCC PRA-98 / G3)</name>
    <dbReference type="NCBI Taxonomy" id="412133"/>
    <lineage>
        <taxon>Eukaryota</taxon>
        <taxon>Metamonada</taxon>
        <taxon>Parabasalia</taxon>
        <taxon>Trichomonadida</taxon>
        <taxon>Trichomonadidae</taxon>
        <taxon>Trichomonas</taxon>
    </lineage>
</organism>
<dbReference type="InParanoid" id="A2FJY5"/>
<name>A2FJY5_TRIV3</name>
<keyword evidence="3" id="KW-1185">Reference proteome</keyword>
<feature type="transmembrane region" description="Helical" evidence="1">
    <location>
        <begin position="148"/>
        <end position="169"/>
    </location>
</feature>
<dbReference type="VEuPathDB" id="TrichDB:TVAGG3_0520670"/>
<gene>
    <name evidence="2" type="ORF">TVAG_058710</name>
</gene>
<evidence type="ECO:0000313" key="3">
    <source>
        <dbReference type="Proteomes" id="UP000001542"/>
    </source>
</evidence>
<keyword evidence="1" id="KW-1133">Transmembrane helix</keyword>
<dbReference type="KEGG" id="tva:4752524"/>
<sequence>MSDDYAKPYLDFIRAFEKLFLIKSNESVEDMCNIITNVLLLKYQLTKKQLAKIIIKALQYNYASCDNYAKIFKNIGMEINDLSKLKFPSESSIEFTVMHDRIDKFKEYISQNEIKNEKFLKIPVLNNIELKSDSISFSYYHMSEKDNLALSLIETCAYFGSVNIFFFLISSQKYTISKKMPSILINW</sequence>
<evidence type="ECO:0000313" key="2">
    <source>
        <dbReference type="EMBL" id="EAX94781.1"/>
    </source>
</evidence>
<protein>
    <submittedName>
        <fullName evidence="2">Uncharacterized protein</fullName>
    </submittedName>
</protein>
<proteinExistence type="predicted"/>
<dbReference type="AlphaFoldDB" id="A2FJY5"/>
<reference evidence="2" key="1">
    <citation type="submission" date="2006-10" db="EMBL/GenBank/DDBJ databases">
        <authorList>
            <person name="Amadeo P."/>
            <person name="Zhao Q."/>
            <person name="Wortman J."/>
            <person name="Fraser-Liggett C."/>
            <person name="Carlton J."/>
        </authorList>
    </citation>
    <scope>NUCLEOTIDE SEQUENCE</scope>
    <source>
        <strain evidence="2">G3</strain>
    </source>
</reference>
<dbReference type="VEuPathDB" id="TrichDB:TVAG_058710"/>
<dbReference type="Proteomes" id="UP000001542">
    <property type="component" value="Unassembled WGS sequence"/>
</dbReference>
<keyword evidence="1" id="KW-0472">Membrane</keyword>
<keyword evidence="1" id="KW-0812">Transmembrane</keyword>
<reference evidence="2" key="2">
    <citation type="journal article" date="2007" name="Science">
        <title>Draft genome sequence of the sexually transmitted pathogen Trichomonas vaginalis.</title>
        <authorList>
            <person name="Carlton J.M."/>
            <person name="Hirt R.P."/>
            <person name="Silva J.C."/>
            <person name="Delcher A.L."/>
            <person name="Schatz M."/>
            <person name="Zhao Q."/>
            <person name="Wortman J.R."/>
            <person name="Bidwell S.L."/>
            <person name="Alsmark U.C.M."/>
            <person name="Besteiro S."/>
            <person name="Sicheritz-Ponten T."/>
            <person name="Noel C.J."/>
            <person name="Dacks J.B."/>
            <person name="Foster P.G."/>
            <person name="Simillion C."/>
            <person name="Van de Peer Y."/>
            <person name="Miranda-Saavedra D."/>
            <person name="Barton G.J."/>
            <person name="Westrop G.D."/>
            <person name="Mueller S."/>
            <person name="Dessi D."/>
            <person name="Fiori P.L."/>
            <person name="Ren Q."/>
            <person name="Paulsen I."/>
            <person name="Zhang H."/>
            <person name="Bastida-Corcuera F.D."/>
            <person name="Simoes-Barbosa A."/>
            <person name="Brown M.T."/>
            <person name="Hayes R.D."/>
            <person name="Mukherjee M."/>
            <person name="Okumura C.Y."/>
            <person name="Schneider R."/>
            <person name="Smith A.J."/>
            <person name="Vanacova S."/>
            <person name="Villalvazo M."/>
            <person name="Haas B.J."/>
            <person name="Pertea M."/>
            <person name="Feldblyum T.V."/>
            <person name="Utterback T.R."/>
            <person name="Shu C.L."/>
            <person name="Osoegawa K."/>
            <person name="de Jong P.J."/>
            <person name="Hrdy I."/>
            <person name="Horvathova L."/>
            <person name="Zubacova Z."/>
            <person name="Dolezal P."/>
            <person name="Malik S.B."/>
            <person name="Logsdon J.M. Jr."/>
            <person name="Henze K."/>
            <person name="Gupta A."/>
            <person name="Wang C.C."/>
            <person name="Dunne R.L."/>
            <person name="Upcroft J.A."/>
            <person name="Upcroft P."/>
            <person name="White O."/>
            <person name="Salzberg S.L."/>
            <person name="Tang P."/>
            <person name="Chiu C.-H."/>
            <person name="Lee Y.-S."/>
            <person name="Embley T.M."/>
            <person name="Coombs G.H."/>
            <person name="Mottram J.C."/>
            <person name="Tachezy J."/>
            <person name="Fraser-Liggett C.M."/>
            <person name="Johnson P.J."/>
        </authorList>
    </citation>
    <scope>NUCLEOTIDE SEQUENCE [LARGE SCALE GENOMIC DNA]</scope>
    <source>
        <strain evidence="2">G3</strain>
    </source>
</reference>
<accession>A2FJY5</accession>
<dbReference type="EMBL" id="DS113838">
    <property type="protein sequence ID" value="EAX94781.1"/>
    <property type="molecule type" value="Genomic_DNA"/>
</dbReference>
<dbReference type="RefSeq" id="XP_001307711.1">
    <property type="nucleotide sequence ID" value="XM_001307710.1"/>
</dbReference>
<evidence type="ECO:0000256" key="1">
    <source>
        <dbReference type="SAM" id="Phobius"/>
    </source>
</evidence>